<dbReference type="Gene3D" id="3.40.980.10">
    <property type="entry name" value="MoaB/Mog-like domain"/>
    <property type="match status" value="2"/>
</dbReference>
<name>A0A1J9R5I7_9EURO</name>
<gene>
    <name evidence="3" type="ORF">ACJ73_04886</name>
</gene>
<comment type="caution">
    <text evidence="3">The sequence shown here is derived from an EMBL/GenBank/DDBJ whole genome shotgun (WGS) entry which is preliminary data.</text>
</comment>
<dbReference type="OrthoDB" id="448496at2759"/>
<dbReference type="STRING" id="1658174.A0A1J9R5I7"/>
<feature type="compositionally biased region" description="Acidic residues" evidence="1">
    <location>
        <begin position="352"/>
        <end position="366"/>
    </location>
</feature>
<dbReference type="EMBL" id="LGTZ01000713">
    <property type="protein sequence ID" value="OJD23759.1"/>
    <property type="molecule type" value="Genomic_DNA"/>
</dbReference>
<evidence type="ECO:0000313" key="3">
    <source>
        <dbReference type="EMBL" id="OJD23759.1"/>
    </source>
</evidence>
<dbReference type="Proteomes" id="UP000242791">
    <property type="component" value="Unassembled WGS sequence"/>
</dbReference>
<keyword evidence="4" id="KW-1185">Reference proteome</keyword>
<evidence type="ECO:0000256" key="1">
    <source>
        <dbReference type="SAM" id="MobiDB-lite"/>
    </source>
</evidence>
<protein>
    <recommendedName>
        <fullName evidence="2">MoaB/Mog domain-containing protein</fullName>
    </recommendedName>
</protein>
<dbReference type="PANTHER" id="PTHR47675">
    <property type="entry name" value="MOLYBDOPTERIN BINDING DOMAIN PROTEIN (AFU_ORTHOLOGUE AFUA_5G11210)"/>
    <property type="match status" value="1"/>
</dbReference>
<accession>A0A1J9R5I7</accession>
<dbReference type="CDD" id="cd00885">
    <property type="entry name" value="cinA"/>
    <property type="match status" value="1"/>
</dbReference>
<dbReference type="VEuPathDB" id="FungiDB:ACJ73_04886"/>
<proteinExistence type="predicted"/>
<dbReference type="SUPFAM" id="SSF53218">
    <property type="entry name" value="Molybdenum cofactor biosynthesis proteins"/>
    <property type="match status" value="2"/>
</dbReference>
<dbReference type="InterPro" id="IPR001453">
    <property type="entry name" value="MoaB/Mog_dom"/>
</dbReference>
<dbReference type="GO" id="GO:0047884">
    <property type="term" value="F:FAD diphosphatase activity"/>
    <property type="evidence" value="ECO:0007669"/>
    <property type="project" value="TreeGrafter"/>
</dbReference>
<dbReference type="InterPro" id="IPR036425">
    <property type="entry name" value="MoaB/Mog-like_dom_sf"/>
</dbReference>
<dbReference type="PANTHER" id="PTHR47675:SF1">
    <property type="entry name" value="MOLYBDOPTERIN BINDING DOMAIN PROTEIN (AFU_ORTHOLOGUE AFUA_5G11210)"/>
    <property type="match status" value="1"/>
</dbReference>
<dbReference type="Pfam" id="PF00994">
    <property type="entry name" value="MoCF_biosynth"/>
    <property type="match status" value="1"/>
</dbReference>
<sequence>MTSYTETALANSKKTIHTAACLIIGDEVLGGKTVDTNSPFFAKYCFSMGVSLKRIEVIADDESEIIEAVKRMSEKYDFVVTSGGIGPTMESIHMSDVSTNAYVAPVPPLSLLTALHMHANLLGVRGRAAGAGGAGRQPIPPLRYLIPAPHTPRNKNSHDDITYQSIARAFGLKLKLHEEALARMRNLSKPQQAQRDFDWDSPSPALTARLRMVHIPVDEAIPLKDQALFVADDLWLPVSIVNGNVYILPGVPLLFERLCNALKPLLQPRLADPDGEGTHRLMFATPLYESTIAPYLTELAARVEPHGIKVGSYPRWGKKRNTVTLVGKDLKYMESLIDEVEKNVEGRRVMKEDEDDPPEDEVVSPK</sequence>
<organism evidence="3 4">
    <name type="scientific">Blastomyces percursus</name>
    <dbReference type="NCBI Taxonomy" id="1658174"/>
    <lineage>
        <taxon>Eukaryota</taxon>
        <taxon>Fungi</taxon>
        <taxon>Dikarya</taxon>
        <taxon>Ascomycota</taxon>
        <taxon>Pezizomycotina</taxon>
        <taxon>Eurotiomycetes</taxon>
        <taxon>Eurotiomycetidae</taxon>
        <taxon>Onygenales</taxon>
        <taxon>Ajellomycetaceae</taxon>
        <taxon>Blastomyces</taxon>
    </lineage>
</organism>
<evidence type="ECO:0000313" key="4">
    <source>
        <dbReference type="Proteomes" id="UP000242791"/>
    </source>
</evidence>
<dbReference type="AlphaFoldDB" id="A0A1J9R5I7"/>
<feature type="domain" description="MoaB/Mog" evidence="2">
    <location>
        <begin position="20"/>
        <end position="269"/>
    </location>
</feature>
<dbReference type="GO" id="GO:0042726">
    <property type="term" value="P:flavin-containing compound metabolic process"/>
    <property type="evidence" value="ECO:0007669"/>
    <property type="project" value="TreeGrafter"/>
</dbReference>
<reference evidence="3 4" key="1">
    <citation type="submission" date="2015-08" db="EMBL/GenBank/DDBJ databases">
        <title>Emmonsia species relationships and genome sequence.</title>
        <authorList>
            <person name="Cuomo C.A."/>
            <person name="Schwartz I.S."/>
            <person name="Kenyon C."/>
            <person name="De Hoog G.S."/>
            <person name="Govender N.P."/>
            <person name="Botha A."/>
            <person name="Moreno L."/>
            <person name="De Vries M."/>
            <person name="Munoz J.F."/>
            <person name="Stielow J.B."/>
        </authorList>
    </citation>
    <scope>NUCLEOTIDE SEQUENCE [LARGE SCALE GENOMIC DNA]</scope>
    <source>
        <strain evidence="3 4">EI222</strain>
    </source>
</reference>
<evidence type="ECO:0000259" key="2">
    <source>
        <dbReference type="SMART" id="SM00852"/>
    </source>
</evidence>
<dbReference type="SMART" id="SM00852">
    <property type="entry name" value="MoCF_biosynth"/>
    <property type="match status" value="1"/>
</dbReference>
<feature type="region of interest" description="Disordered" evidence="1">
    <location>
        <begin position="346"/>
        <end position="366"/>
    </location>
</feature>